<keyword evidence="3" id="KW-1185">Reference proteome</keyword>
<comment type="caution">
    <text evidence="2">The sequence shown here is derived from an EMBL/GenBank/DDBJ whole genome shotgun (WGS) entry which is preliminary data.</text>
</comment>
<proteinExistence type="inferred from homology"/>
<reference evidence="2 3" key="1">
    <citation type="submission" date="2018-11" db="EMBL/GenBank/DDBJ databases">
        <title>Sequencing the genomes of 1000 actinobacteria strains.</title>
        <authorList>
            <person name="Klenk H.-P."/>
        </authorList>
    </citation>
    <scope>NUCLEOTIDE SEQUENCE [LARGE SCALE GENOMIC DNA]</scope>
    <source>
        <strain evidence="2 3">DSM 9580</strain>
    </source>
</reference>
<dbReference type="InterPro" id="IPR036390">
    <property type="entry name" value="WH_DNA-bd_sf"/>
</dbReference>
<evidence type="ECO:0000313" key="2">
    <source>
        <dbReference type="EMBL" id="ROR66992.1"/>
    </source>
</evidence>
<organism evidence="2 3">
    <name type="scientific">Agrococcus jenensis</name>
    <dbReference type="NCBI Taxonomy" id="46353"/>
    <lineage>
        <taxon>Bacteria</taxon>
        <taxon>Bacillati</taxon>
        <taxon>Actinomycetota</taxon>
        <taxon>Actinomycetes</taxon>
        <taxon>Micrococcales</taxon>
        <taxon>Microbacteriaceae</taxon>
        <taxon>Agrococcus</taxon>
    </lineage>
</organism>
<dbReference type="SUPFAM" id="SSF46785">
    <property type="entry name" value="Winged helix' DNA-binding domain"/>
    <property type="match status" value="1"/>
</dbReference>
<gene>
    <name evidence="2" type="ORF">EDD26_2389</name>
</gene>
<dbReference type="Proteomes" id="UP000275456">
    <property type="component" value="Unassembled WGS sequence"/>
</dbReference>
<sequence length="382" mass="39522">MSSQSTTRRNRASVLAAARTAGDASRAELAAATGLSVATVSRAVVALIDAGLLVEQSAVGPAGGRPLGRVRVDESAATVLAVDVADHHTTLALVDLGGTVRWSERLDAPPGADERLAHTLHAIEAAWHAPHGRRRPVAIGVAIPGPVQADGTIDFAPALHWHGIHLGDLLRQRLDAPVAVGNDANLIAVAESRWGEHREATSLMALAVFEGVGAGIVEHGRILEGSRGFAGQIGRMLVGPDSIDRLYVDFGDLESQLGSAGLVRRAAADGIELPAGVEPFAAVFARAGERSPAGAFARRVLDEFAVALANVCALLDPEVIVLAGRFAPLADTVVPELERRLTGRVLHIPRLVPASADGEGALLGAAAIAVDAFGSLERLLDA</sequence>
<dbReference type="InterPro" id="IPR036388">
    <property type="entry name" value="WH-like_DNA-bd_sf"/>
</dbReference>
<dbReference type="Pfam" id="PF13412">
    <property type="entry name" value="HTH_24"/>
    <property type="match status" value="1"/>
</dbReference>
<evidence type="ECO:0000256" key="1">
    <source>
        <dbReference type="ARBA" id="ARBA00006479"/>
    </source>
</evidence>
<dbReference type="InterPro" id="IPR000600">
    <property type="entry name" value="ROK"/>
</dbReference>
<dbReference type="Gene3D" id="1.10.10.10">
    <property type="entry name" value="Winged helix-like DNA-binding domain superfamily/Winged helix DNA-binding domain"/>
    <property type="match status" value="1"/>
</dbReference>
<dbReference type="PANTHER" id="PTHR18964:SF149">
    <property type="entry name" value="BIFUNCTIONAL UDP-N-ACETYLGLUCOSAMINE 2-EPIMERASE_N-ACETYLMANNOSAMINE KINASE"/>
    <property type="match status" value="1"/>
</dbReference>
<name>A0A3N2AW48_9MICO</name>
<protein>
    <submittedName>
        <fullName evidence="2">MarR family transcriptional regulator</fullName>
    </submittedName>
</protein>
<dbReference type="InterPro" id="IPR043129">
    <property type="entry name" value="ATPase_NBD"/>
</dbReference>
<dbReference type="SUPFAM" id="SSF53067">
    <property type="entry name" value="Actin-like ATPase domain"/>
    <property type="match status" value="1"/>
</dbReference>
<accession>A0A3N2AW48</accession>
<dbReference type="PANTHER" id="PTHR18964">
    <property type="entry name" value="ROK (REPRESSOR, ORF, KINASE) FAMILY"/>
    <property type="match status" value="1"/>
</dbReference>
<dbReference type="EMBL" id="RKHJ01000001">
    <property type="protein sequence ID" value="ROR66992.1"/>
    <property type="molecule type" value="Genomic_DNA"/>
</dbReference>
<dbReference type="InterPro" id="IPR049874">
    <property type="entry name" value="ROK_cs"/>
</dbReference>
<dbReference type="RefSeq" id="WP_170165632.1">
    <property type="nucleotide sequence ID" value="NZ_RKHJ01000001.1"/>
</dbReference>
<dbReference type="Gene3D" id="3.30.420.40">
    <property type="match status" value="2"/>
</dbReference>
<dbReference type="AlphaFoldDB" id="A0A3N2AW48"/>
<dbReference type="PROSITE" id="PS01125">
    <property type="entry name" value="ROK"/>
    <property type="match status" value="1"/>
</dbReference>
<dbReference type="Pfam" id="PF00480">
    <property type="entry name" value="ROK"/>
    <property type="match status" value="1"/>
</dbReference>
<comment type="similarity">
    <text evidence="1">Belongs to the ROK (NagC/XylR) family.</text>
</comment>
<evidence type="ECO:0000313" key="3">
    <source>
        <dbReference type="Proteomes" id="UP000275456"/>
    </source>
</evidence>